<dbReference type="CDD" id="cd10432">
    <property type="entry name" value="BI-1-like_bacterial"/>
    <property type="match status" value="1"/>
</dbReference>
<evidence type="ECO:0000313" key="8">
    <source>
        <dbReference type="EMBL" id="KFJ08392.1"/>
    </source>
</evidence>
<keyword evidence="4 6" id="KW-1133">Transmembrane helix</keyword>
<feature type="transmembrane region" description="Helical" evidence="6">
    <location>
        <begin position="208"/>
        <end position="228"/>
    </location>
</feature>
<comment type="caution">
    <text evidence="8">The sequence shown here is derived from an EMBL/GenBank/DDBJ whole genome shotgun (WGS) entry which is preliminary data.</text>
</comment>
<evidence type="ECO:0000256" key="1">
    <source>
        <dbReference type="ARBA" id="ARBA00004141"/>
    </source>
</evidence>
<feature type="transmembrane region" description="Helical" evidence="6">
    <location>
        <begin position="272"/>
        <end position="292"/>
    </location>
</feature>
<dbReference type="PANTHER" id="PTHR23291:SF50">
    <property type="entry name" value="PROTEIN LIFEGUARD 4"/>
    <property type="match status" value="1"/>
</dbReference>
<feature type="transmembrane region" description="Helical" evidence="6">
    <location>
        <begin position="152"/>
        <end position="171"/>
    </location>
</feature>
<evidence type="ECO:0000256" key="6">
    <source>
        <dbReference type="RuleBase" id="RU004379"/>
    </source>
</evidence>
<dbReference type="Proteomes" id="UP000029080">
    <property type="component" value="Unassembled WGS sequence"/>
</dbReference>
<reference evidence="8 9" key="1">
    <citation type="submission" date="2014-03" db="EMBL/GenBank/DDBJ databases">
        <title>Genomics of Bifidobacteria.</title>
        <authorList>
            <person name="Ventura M."/>
            <person name="Milani C."/>
            <person name="Lugli G.A."/>
        </authorList>
    </citation>
    <scope>NUCLEOTIDE SEQUENCE [LARGE SCALE GENOMIC DNA]</scope>
    <source>
        <strain evidence="8 9">JCM 13495</strain>
    </source>
</reference>
<evidence type="ECO:0000256" key="2">
    <source>
        <dbReference type="ARBA" id="ARBA00010350"/>
    </source>
</evidence>
<dbReference type="RefSeq" id="WP_026641858.1">
    <property type="nucleotide sequence ID" value="NZ_JGZU01000002.1"/>
</dbReference>
<feature type="transmembrane region" description="Helical" evidence="6">
    <location>
        <begin position="122"/>
        <end position="140"/>
    </location>
</feature>
<evidence type="ECO:0000256" key="5">
    <source>
        <dbReference type="ARBA" id="ARBA00023136"/>
    </source>
</evidence>
<keyword evidence="5 6" id="KW-0472">Membrane</keyword>
<proteinExistence type="inferred from homology"/>
<comment type="subcellular location">
    <subcellularLocation>
        <location evidence="1">Membrane</location>
        <topology evidence="1">Multi-pass membrane protein</topology>
    </subcellularLocation>
</comment>
<feature type="region of interest" description="Disordered" evidence="7">
    <location>
        <begin position="1"/>
        <end position="31"/>
    </location>
</feature>
<accession>A0A087EKU1</accession>
<dbReference type="eggNOG" id="COG0670">
    <property type="taxonomic scope" value="Bacteria"/>
</dbReference>
<dbReference type="Pfam" id="PF01027">
    <property type="entry name" value="Bax1-I"/>
    <property type="match status" value="1"/>
</dbReference>
<gene>
    <name evidence="8" type="ORF">BITS_0910</name>
</gene>
<keyword evidence="3 6" id="KW-0812">Transmembrane</keyword>
<comment type="similarity">
    <text evidence="2 6">Belongs to the BI1 family.</text>
</comment>
<dbReference type="GO" id="GO:0005886">
    <property type="term" value="C:plasma membrane"/>
    <property type="evidence" value="ECO:0007669"/>
    <property type="project" value="TreeGrafter"/>
</dbReference>
<feature type="compositionally biased region" description="Low complexity" evidence="7">
    <location>
        <begin position="1"/>
        <end position="16"/>
    </location>
</feature>
<dbReference type="PANTHER" id="PTHR23291">
    <property type="entry name" value="BAX INHIBITOR-RELATED"/>
    <property type="match status" value="1"/>
</dbReference>
<feature type="compositionally biased region" description="Polar residues" evidence="7">
    <location>
        <begin position="17"/>
        <end position="26"/>
    </location>
</feature>
<dbReference type="AlphaFoldDB" id="A0A087EKU1"/>
<dbReference type="STRING" id="356829.BITS_0910"/>
<feature type="transmembrane region" description="Helical" evidence="6">
    <location>
        <begin position="234"/>
        <end position="252"/>
    </location>
</feature>
<evidence type="ECO:0000256" key="4">
    <source>
        <dbReference type="ARBA" id="ARBA00022989"/>
    </source>
</evidence>
<dbReference type="OrthoDB" id="9793828at2"/>
<evidence type="ECO:0000256" key="7">
    <source>
        <dbReference type="SAM" id="MobiDB-lite"/>
    </source>
</evidence>
<sequence>MTYGQQPQNNGQNGNQAYESSQPQYGQTYAQEQSAQAQQNAQYYADQQQPAYAQQAAFAQQPYASGNPIDTQATYTYESAVHSSITRAYAEMAIGLLVTIVSAVLSYNSGLLVSFLSSTGTIGLIGVTIAQLVLVFVISARVMSMSPAMSRILFYIYAATMGFTLSSIFLVYNLGSIGMALGLSVGFFFALTMLALTTKRDMLKAGPILLTALIVLVIGQLIMAFILPTSGANMLISAIGLLIFAGLTAYDAQKTRALFAQYAGQPEMIKRFSIVCALNLYLDFVNIFLYLLRIFGSRD</sequence>
<organism evidence="8 9">
    <name type="scientific">Bifidobacterium tsurumiense</name>
    <dbReference type="NCBI Taxonomy" id="356829"/>
    <lineage>
        <taxon>Bacteria</taxon>
        <taxon>Bacillati</taxon>
        <taxon>Actinomycetota</taxon>
        <taxon>Actinomycetes</taxon>
        <taxon>Bifidobacteriales</taxon>
        <taxon>Bifidobacteriaceae</taxon>
        <taxon>Bifidobacterium</taxon>
    </lineage>
</organism>
<feature type="transmembrane region" description="Helical" evidence="6">
    <location>
        <begin position="177"/>
        <end position="196"/>
    </location>
</feature>
<dbReference type="EMBL" id="JGZU01000002">
    <property type="protein sequence ID" value="KFJ08392.1"/>
    <property type="molecule type" value="Genomic_DNA"/>
</dbReference>
<evidence type="ECO:0000256" key="3">
    <source>
        <dbReference type="ARBA" id="ARBA00022692"/>
    </source>
</evidence>
<feature type="transmembrane region" description="Helical" evidence="6">
    <location>
        <begin position="93"/>
        <end position="116"/>
    </location>
</feature>
<name>A0A087EKU1_9BIFI</name>
<dbReference type="InterPro" id="IPR006214">
    <property type="entry name" value="Bax_inhibitor_1-related"/>
</dbReference>
<evidence type="ECO:0000313" key="9">
    <source>
        <dbReference type="Proteomes" id="UP000029080"/>
    </source>
</evidence>
<protein>
    <submittedName>
        <fullName evidence="8">Integral membrane protein</fullName>
    </submittedName>
</protein>
<keyword evidence="9" id="KW-1185">Reference proteome</keyword>